<proteinExistence type="predicted"/>
<dbReference type="EMBL" id="CAEZYQ010000004">
    <property type="protein sequence ID" value="CAB4733534.1"/>
    <property type="molecule type" value="Genomic_DNA"/>
</dbReference>
<feature type="transmembrane region" description="Helical" evidence="2">
    <location>
        <begin position="100"/>
        <end position="119"/>
    </location>
</feature>
<evidence type="ECO:0000256" key="2">
    <source>
        <dbReference type="SAM" id="Phobius"/>
    </source>
</evidence>
<keyword evidence="2" id="KW-1133">Transmembrane helix</keyword>
<dbReference type="AlphaFoldDB" id="A0A6J6SF82"/>
<keyword evidence="2" id="KW-0472">Membrane</keyword>
<dbReference type="InterPro" id="IPR021385">
    <property type="entry name" value="DUF3017"/>
</dbReference>
<evidence type="ECO:0000256" key="1">
    <source>
        <dbReference type="SAM" id="MobiDB-lite"/>
    </source>
</evidence>
<organism evidence="3">
    <name type="scientific">freshwater metagenome</name>
    <dbReference type="NCBI Taxonomy" id="449393"/>
    <lineage>
        <taxon>unclassified sequences</taxon>
        <taxon>metagenomes</taxon>
        <taxon>ecological metagenomes</taxon>
    </lineage>
</organism>
<dbReference type="Pfam" id="PF11222">
    <property type="entry name" value="DUF3017"/>
    <property type="match status" value="1"/>
</dbReference>
<gene>
    <name evidence="3" type="ORF">UFOPK2761_00684</name>
</gene>
<name>A0A6J6SF82_9ZZZZ</name>
<feature type="region of interest" description="Disordered" evidence="1">
    <location>
        <begin position="1"/>
        <end position="23"/>
    </location>
</feature>
<sequence length="128" mass="13839">MARVSQEEPAQPPEELEDPVPTVSEIAEEIAEEEGRRYPSTIGGFFYLWVLAAAALGVAWAWLGDDWRLGVTWIAGALLAAAGLRLVLPRRDAGMLAVRHRIVDVLLLGALGGTLLFLARTIPNQPGL</sequence>
<accession>A0A6J6SF82</accession>
<protein>
    <submittedName>
        <fullName evidence="3">Unannotated protein</fullName>
    </submittedName>
</protein>
<keyword evidence="2" id="KW-0812">Transmembrane</keyword>
<feature type="transmembrane region" description="Helical" evidence="2">
    <location>
        <begin position="69"/>
        <end position="88"/>
    </location>
</feature>
<reference evidence="3" key="1">
    <citation type="submission" date="2020-05" db="EMBL/GenBank/DDBJ databases">
        <authorList>
            <person name="Chiriac C."/>
            <person name="Salcher M."/>
            <person name="Ghai R."/>
            <person name="Kavagutti S V."/>
        </authorList>
    </citation>
    <scope>NUCLEOTIDE SEQUENCE</scope>
</reference>
<evidence type="ECO:0000313" key="3">
    <source>
        <dbReference type="EMBL" id="CAB4733534.1"/>
    </source>
</evidence>
<feature type="transmembrane region" description="Helical" evidence="2">
    <location>
        <begin position="45"/>
        <end position="63"/>
    </location>
</feature>